<accession>A0A1W6MPI4</accession>
<dbReference type="STRING" id="331648.BST97_12450"/>
<organism evidence="1 2">
    <name type="scientific">Nonlabens spongiae</name>
    <dbReference type="NCBI Taxonomy" id="331648"/>
    <lineage>
        <taxon>Bacteria</taxon>
        <taxon>Pseudomonadati</taxon>
        <taxon>Bacteroidota</taxon>
        <taxon>Flavobacteriia</taxon>
        <taxon>Flavobacteriales</taxon>
        <taxon>Flavobacteriaceae</taxon>
        <taxon>Nonlabens</taxon>
    </lineage>
</organism>
<name>A0A1W6MPI4_9FLAO</name>
<dbReference type="Proteomes" id="UP000193431">
    <property type="component" value="Chromosome"/>
</dbReference>
<dbReference type="InterPro" id="IPR019853">
    <property type="entry name" value="GldB-like"/>
</dbReference>
<evidence type="ECO:0000313" key="1">
    <source>
        <dbReference type="EMBL" id="ARN79472.1"/>
    </source>
</evidence>
<sequence>MNYWLRVFCVLAFAIPIAIGTLSSCNSSESIEKEIAKIPIDAEMYLFHQEFAQSEVADLEKLRQQYPLLVSDRVPDSVYVAKMMGRDTIQNILEDEVKKAQFDYDKIEKDVKDVMRHVSYYFPDFKETDIITFISEVEYDYQVVPRKDGLYIAIDTYLGADSELYLGISKYIRNQLKIEKLPADVALAYAKLFVPKNMERSLLENMIYHGKLHYLQKLFVPGQDEELLFGYTKEKYDFTVDNEQQMWRYLIDEELLYDTDSRLLTRFILPAPFSKFYLEVDQKTPGGVGRYLGYRIVEAYMENNTVSIDAMLATPAEELFKNSKYKPE</sequence>
<evidence type="ECO:0000313" key="2">
    <source>
        <dbReference type="Proteomes" id="UP000193431"/>
    </source>
</evidence>
<dbReference type="PROSITE" id="PS51257">
    <property type="entry name" value="PROKAR_LIPOPROTEIN"/>
    <property type="match status" value="1"/>
</dbReference>
<keyword evidence="2" id="KW-1185">Reference proteome</keyword>
<proteinExistence type="predicted"/>
<dbReference type="EMBL" id="CP019344">
    <property type="protein sequence ID" value="ARN79472.1"/>
    <property type="molecule type" value="Genomic_DNA"/>
</dbReference>
<gene>
    <name evidence="1" type="ORF">BST97_12450</name>
</gene>
<protein>
    <submittedName>
        <fullName evidence="1">Gliding motility lipoprotein GldB</fullName>
    </submittedName>
</protein>
<keyword evidence="1" id="KW-0449">Lipoprotein</keyword>
<dbReference type="NCBIfam" id="TIGR03514">
    <property type="entry name" value="GldB_lipo"/>
    <property type="match status" value="1"/>
</dbReference>
<dbReference type="AlphaFoldDB" id="A0A1W6MPI4"/>
<dbReference type="Pfam" id="PF25594">
    <property type="entry name" value="GldB_lipo"/>
    <property type="match status" value="1"/>
</dbReference>
<reference evidence="1 2" key="1">
    <citation type="submission" date="2016-11" db="EMBL/GenBank/DDBJ databases">
        <title>Trade-off between light-utilization and light-protection in marine flavobacteria.</title>
        <authorList>
            <person name="Kumagai Y."/>
        </authorList>
    </citation>
    <scope>NUCLEOTIDE SEQUENCE [LARGE SCALE GENOMIC DNA]</scope>
    <source>
        <strain evidence="1 2">JCM 13191</strain>
    </source>
</reference>